<gene>
    <name evidence="1" type="ORF">QVD17_01636</name>
</gene>
<proteinExistence type="predicted"/>
<dbReference type="AlphaFoldDB" id="A0AAD8L7U4"/>
<keyword evidence="2" id="KW-1185">Reference proteome</keyword>
<sequence>MVTKLTTSYCNFIIQTSITKEEQVLGPFLEKSLQILRNTPSQVYNTSKLFQSLFLTKTRFCLKVCQTTR</sequence>
<evidence type="ECO:0000313" key="2">
    <source>
        <dbReference type="Proteomes" id="UP001229421"/>
    </source>
</evidence>
<evidence type="ECO:0000313" key="1">
    <source>
        <dbReference type="EMBL" id="KAK1435864.1"/>
    </source>
</evidence>
<dbReference type="EMBL" id="JAUHHV010000001">
    <property type="protein sequence ID" value="KAK1435864.1"/>
    <property type="molecule type" value="Genomic_DNA"/>
</dbReference>
<comment type="caution">
    <text evidence="1">The sequence shown here is derived from an EMBL/GenBank/DDBJ whole genome shotgun (WGS) entry which is preliminary data.</text>
</comment>
<dbReference type="Proteomes" id="UP001229421">
    <property type="component" value="Unassembled WGS sequence"/>
</dbReference>
<protein>
    <submittedName>
        <fullName evidence="1">Uncharacterized protein</fullName>
    </submittedName>
</protein>
<reference evidence="1" key="1">
    <citation type="journal article" date="2023" name="bioRxiv">
        <title>Improved chromosome-level genome assembly for marigold (Tagetes erecta).</title>
        <authorList>
            <person name="Jiang F."/>
            <person name="Yuan L."/>
            <person name="Wang S."/>
            <person name="Wang H."/>
            <person name="Xu D."/>
            <person name="Wang A."/>
            <person name="Fan W."/>
        </authorList>
    </citation>
    <scope>NUCLEOTIDE SEQUENCE</scope>
    <source>
        <strain evidence="1">WSJ</strain>
        <tissue evidence="1">Leaf</tissue>
    </source>
</reference>
<organism evidence="1 2">
    <name type="scientific">Tagetes erecta</name>
    <name type="common">African marigold</name>
    <dbReference type="NCBI Taxonomy" id="13708"/>
    <lineage>
        <taxon>Eukaryota</taxon>
        <taxon>Viridiplantae</taxon>
        <taxon>Streptophyta</taxon>
        <taxon>Embryophyta</taxon>
        <taxon>Tracheophyta</taxon>
        <taxon>Spermatophyta</taxon>
        <taxon>Magnoliopsida</taxon>
        <taxon>eudicotyledons</taxon>
        <taxon>Gunneridae</taxon>
        <taxon>Pentapetalae</taxon>
        <taxon>asterids</taxon>
        <taxon>campanulids</taxon>
        <taxon>Asterales</taxon>
        <taxon>Asteraceae</taxon>
        <taxon>Asteroideae</taxon>
        <taxon>Heliantheae alliance</taxon>
        <taxon>Tageteae</taxon>
        <taxon>Tagetes</taxon>
    </lineage>
</organism>
<accession>A0AAD8L7U4</accession>
<name>A0AAD8L7U4_TARER</name>